<accession>A0A0F9XET6</accession>
<dbReference type="InterPro" id="IPR044992">
    <property type="entry name" value="ChyE-like"/>
</dbReference>
<dbReference type="GO" id="GO:0005829">
    <property type="term" value="C:cytosol"/>
    <property type="evidence" value="ECO:0007669"/>
    <property type="project" value="TreeGrafter"/>
</dbReference>
<dbReference type="SUPFAM" id="SSF52317">
    <property type="entry name" value="Class I glutamine amidotransferase-like"/>
    <property type="match status" value="1"/>
</dbReference>
<sequence length="240" mass="27312">MKLGLLQCDDVTESLQQTHGNYPEMFLRLLREHIPAADIQVYRTQDGQLPQSVDECDGYLTTGSKFGVYDPEPWIEALEAFMVKLWEAKKPLVGICFGHQLMARALGGEVYKSEKGWGVGVSFNQVIHRQTWMEPWQNKLDLIVSHQDQIVTLPPEAQVLVKSDFCDYYVVQYGEHFMSVQGHPEFCKSYSRDLMNARKGIIPDARLRAGHASLSADIDGPLMVKWMVNFLHQAALLRSQ</sequence>
<dbReference type="EMBL" id="LAZR01000057">
    <property type="protein sequence ID" value="KKN97566.1"/>
    <property type="molecule type" value="Genomic_DNA"/>
</dbReference>
<dbReference type="Gene3D" id="3.40.50.880">
    <property type="match status" value="1"/>
</dbReference>
<protein>
    <recommendedName>
        <fullName evidence="1">Glutamine amidotransferase domain-containing protein</fullName>
    </recommendedName>
</protein>
<dbReference type="PANTHER" id="PTHR42695:SF5">
    <property type="entry name" value="GLUTAMINE AMIDOTRANSFERASE YLR126C-RELATED"/>
    <property type="match status" value="1"/>
</dbReference>
<dbReference type="AlphaFoldDB" id="A0A0F9XET6"/>
<dbReference type="Pfam" id="PF00117">
    <property type="entry name" value="GATase"/>
    <property type="match status" value="1"/>
</dbReference>
<dbReference type="PANTHER" id="PTHR42695">
    <property type="entry name" value="GLUTAMINE AMIDOTRANSFERASE YLR126C-RELATED"/>
    <property type="match status" value="1"/>
</dbReference>
<evidence type="ECO:0000313" key="2">
    <source>
        <dbReference type="EMBL" id="KKN97566.1"/>
    </source>
</evidence>
<dbReference type="PROSITE" id="PS51273">
    <property type="entry name" value="GATASE_TYPE_1"/>
    <property type="match status" value="1"/>
</dbReference>
<dbReference type="InterPro" id="IPR017926">
    <property type="entry name" value="GATASE"/>
</dbReference>
<comment type="caution">
    <text evidence="2">The sequence shown here is derived from an EMBL/GenBank/DDBJ whole genome shotgun (WGS) entry which is preliminary data.</text>
</comment>
<evidence type="ECO:0000259" key="1">
    <source>
        <dbReference type="Pfam" id="PF00117"/>
    </source>
</evidence>
<dbReference type="InterPro" id="IPR029062">
    <property type="entry name" value="Class_I_gatase-like"/>
</dbReference>
<gene>
    <name evidence="2" type="ORF">LCGC14_0156850</name>
</gene>
<reference evidence="2" key="1">
    <citation type="journal article" date="2015" name="Nature">
        <title>Complex archaea that bridge the gap between prokaryotes and eukaryotes.</title>
        <authorList>
            <person name="Spang A."/>
            <person name="Saw J.H."/>
            <person name="Jorgensen S.L."/>
            <person name="Zaremba-Niedzwiedzka K."/>
            <person name="Martijn J."/>
            <person name="Lind A.E."/>
            <person name="van Eijk R."/>
            <person name="Schleper C."/>
            <person name="Guy L."/>
            <person name="Ettema T.J."/>
        </authorList>
    </citation>
    <scope>NUCLEOTIDE SEQUENCE</scope>
</reference>
<proteinExistence type="predicted"/>
<name>A0A0F9XET6_9ZZZZ</name>
<dbReference type="CDD" id="cd01741">
    <property type="entry name" value="GATase1_1"/>
    <property type="match status" value="1"/>
</dbReference>
<organism evidence="2">
    <name type="scientific">marine sediment metagenome</name>
    <dbReference type="NCBI Taxonomy" id="412755"/>
    <lineage>
        <taxon>unclassified sequences</taxon>
        <taxon>metagenomes</taxon>
        <taxon>ecological metagenomes</taxon>
    </lineage>
</organism>
<feature type="domain" description="Glutamine amidotransferase" evidence="1">
    <location>
        <begin position="67"/>
        <end position="188"/>
    </location>
</feature>